<evidence type="ECO:0000313" key="6">
    <source>
        <dbReference type="Proteomes" id="UP000177894"/>
    </source>
</evidence>
<evidence type="ECO:0000313" key="5">
    <source>
        <dbReference type="EMBL" id="ARE88435.1"/>
    </source>
</evidence>
<dbReference type="Pfam" id="PF00535">
    <property type="entry name" value="Glycos_transf_2"/>
    <property type="match status" value="1"/>
</dbReference>
<dbReference type="Gene3D" id="3.90.550.10">
    <property type="entry name" value="Spore Coat Polysaccharide Biosynthesis Protein SpsA, Chain A"/>
    <property type="match status" value="1"/>
</dbReference>
<dbReference type="InterPro" id="IPR027791">
    <property type="entry name" value="Galactosyl_T_C"/>
</dbReference>
<dbReference type="PANTHER" id="PTHR43685:SF2">
    <property type="entry name" value="GLYCOSYLTRANSFERASE 2-LIKE DOMAIN-CONTAINING PROTEIN"/>
    <property type="match status" value="1"/>
</dbReference>
<name>A0AAC9RNJ9_9CLOT</name>
<feature type="domain" description="Galactosyltransferase C-terminal" evidence="3">
    <location>
        <begin position="247"/>
        <end position="301"/>
    </location>
</feature>
<dbReference type="PANTHER" id="PTHR43685">
    <property type="entry name" value="GLYCOSYLTRANSFERASE"/>
    <property type="match status" value="1"/>
</dbReference>
<gene>
    <name evidence="5" type="primary">kfoC</name>
    <name evidence="4" type="ORF">BJL90_19340</name>
    <name evidence="5" type="ORF">CLFO_28380</name>
</gene>
<evidence type="ECO:0000259" key="3">
    <source>
        <dbReference type="Pfam" id="PF02709"/>
    </source>
</evidence>
<protein>
    <submittedName>
        <fullName evidence="5">Chondroitin synthase</fullName>
    </submittedName>
</protein>
<dbReference type="InterPro" id="IPR050834">
    <property type="entry name" value="Glycosyltransf_2"/>
</dbReference>
<dbReference type="Proteomes" id="UP000192478">
    <property type="component" value="Chromosome"/>
</dbReference>
<reference evidence="4 6" key="1">
    <citation type="submission" date="2016-10" db="EMBL/GenBank/DDBJ databases">
        <title>Complete Genome Sequence of Acetogen Clostridium formicoaceticum ATCC 27076.</title>
        <authorList>
            <person name="Bao T."/>
            <person name="Cheng C."/>
            <person name="Zhao J."/>
            <person name="Yang S.-T."/>
            <person name="Wang J."/>
            <person name="Wang M."/>
        </authorList>
    </citation>
    <scope>NUCLEOTIDE SEQUENCE [LARGE SCALE GENOMIC DNA]</scope>
    <source>
        <strain evidence="4 6">ATCC 27076</strain>
    </source>
</reference>
<dbReference type="AlphaFoldDB" id="A0AAC9RNJ9"/>
<evidence type="ECO:0000313" key="7">
    <source>
        <dbReference type="Proteomes" id="UP000192478"/>
    </source>
</evidence>
<keyword evidence="1" id="KW-0808">Transferase</keyword>
<dbReference type="InterPro" id="IPR001173">
    <property type="entry name" value="Glyco_trans_2-like"/>
</dbReference>
<dbReference type="RefSeq" id="WP_070972044.1">
    <property type="nucleotide sequence ID" value="NZ_CP017603.1"/>
</dbReference>
<dbReference type="SUPFAM" id="SSF53448">
    <property type="entry name" value="Nucleotide-diphospho-sugar transferases"/>
    <property type="match status" value="1"/>
</dbReference>
<dbReference type="CDD" id="cd00761">
    <property type="entry name" value="Glyco_tranf_GTA_type"/>
    <property type="match status" value="1"/>
</dbReference>
<dbReference type="GO" id="GO:0016740">
    <property type="term" value="F:transferase activity"/>
    <property type="evidence" value="ECO:0007669"/>
    <property type="project" value="UniProtKB-KW"/>
</dbReference>
<dbReference type="Pfam" id="PF02709">
    <property type="entry name" value="Glyco_transf_7C"/>
    <property type="match status" value="1"/>
</dbReference>
<evidence type="ECO:0000256" key="1">
    <source>
        <dbReference type="ARBA" id="ARBA00022679"/>
    </source>
</evidence>
<keyword evidence="6" id="KW-1185">Reference proteome</keyword>
<dbReference type="Proteomes" id="UP000177894">
    <property type="component" value="Chromosome"/>
</dbReference>
<dbReference type="EMBL" id="CP017603">
    <property type="protein sequence ID" value="AOY77824.1"/>
    <property type="molecule type" value="Genomic_DNA"/>
</dbReference>
<feature type="domain" description="Glycosyltransferase 2-like" evidence="2">
    <location>
        <begin position="42"/>
        <end position="170"/>
    </location>
</feature>
<reference evidence="5 7" key="2">
    <citation type="submission" date="2017-03" db="EMBL/GenBank/DDBJ databases">
        <title>Complete sequence of Clostridium formicaceticum DSM 92.</title>
        <authorList>
            <person name="Poehlein A."/>
            <person name="Karl M."/>
            <person name="Bengelsdorf F.R."/>
            <person name="Duerre P."/>
            <person name="Daniel R."/>
        </authorList>
    </citation>
    <scope>NUCLEOTIDE SEQUENCE [LARGE SCALE GENOMIC DNA]</scope>
    <source>
        <strain evidence="5 7">DSM 92</strain>
    </source>
</reference>
<sequence length="448" mass="52605">MGKEYTSTIDNKKENKISSVDSGYEKIFNNAWNTNNTNIEVSIIIPSHNRYPLNLFSLYSLEKQAYDTTKMEVIFLDDASTDESYLIVEKYKPSFPFCYIYCKKNLGRAKIRNKGIEMARGKIIIFLDAEMIVEEDFVMNHDKHHEGNDKLVVTGAFHSKNVYTCFFPKFDAMQAATLRKLAKVDEELYIKCNYYRKITKNKSLQESSPFILFNKTEIQEKRYKLLVAKNYDFANEVLAIYGDQLKGFYFPWMAFLTGNVSVKKEFIEAVGGFDNEFIGYGYEDWELGYRLYKNGAKFITNKSVTTYHQEHPISRDKWNEAVVNYYLFVKKHPDVDVLVLGLELARIMDLQSMNSVLLEYKYLEEKYPNEFENFKKGFLKILETVAILLRYDIRHKFLFEASGINKHEKAGIFSDIQSMKKIDKFRQLTELFEHQLSQERNNIFKNIG</sequence>
<dbReference type="EMBL" id="CP020559">
    <property type="protein sequence ID" value="ARE88435.1"/>
    <property type="molecule type" value="Genomic_DNA"/>
</dbReference>
<organism evidence="5 7">
    <name type="scientific">Clostridium formicaceticum</name>
    <dbReference type="NCBI Taxonomy" id="1497"/>
    <lineage>
        <taxon>Bacteria</taxon>
        <taxon>Bacillati</taxon>
        <taxon>Bacillota</taxon>
        <taxon>Clostridia</taxon>
        <taxon>Eubacteriales</taxon>
        <taxon>Clostridiaceae</taxon>
        <taxon>Clostridium</taxon>
    </lineage>
</organism>
<evidence type="ECO:0000313" key="4">
    <source>
        <dbReference type="EMBL" id="AOY77824.1"/>
    </source>
</evidence>
<evidence type="ECO:0000259" key="2">
    <source>
        <dbReference type="Pfam" id="PF00535"/>
    </source>
</evidence>
<dbReference type="KEGG" id="cfm:BJL90_19340"/>
<proteinExistence type="predicted"/>
<dbReference type="InterPro" id="IPR029044">
    <property type="entry name" value="Nucleotide-diphossugar_trans"/>
</dbReference>
<accession>A0AAC9RNJ9</accession>